<comment type="cofactor">
    <cofactor evidence="2">
        <name>[4Fe-4S] cluster</name>
        <dbReference type="ChEBI" id="CHEBI:49883"/>
    </cofactor>
</comment>
<dbReference type="InterPro" id="IPR013785">
    <property type="entry name" value="Aldolase_TIM"/>
</dbReference>
<feature type="region of interest" description="Disordered" evidence="9">
    <location>
        <begin position="484"/>
        <end position="637"/>
    </location>
</feature>
<dbReference type="Proteomes" id="UP001157091">
    <property type="component" value="Unassembled WGS sequence"/>
</dbReference>
<proteinExistence type="predicted"/>
<feature type="compositionally biased region" description="Low complexity" evidence="9">
    <location>
        <begin position="557"/>
        <end position="572"/>
    </location>
</feature>
<comment type="caution">
    <text evidence="11">The sequence shown here is derived from an EMBL/GenBank/DDBJ whole genome shotgun (WGS) entry which is preliminary data.</text>
</comment>
<keyword evidence="7" id="KW-0408">Iron</keyword>
<dbReference type="PANTHER" id="PTHR42917">
    <property type="entry name" value="2,4-DIENOYL-COA REDUCTASE"/>
    <property type="match status" value="1"/>
</dbReference>
<protein>
    <recommendedName>
        <fullName evidence="10">NADH:flavin oxidoreductase/NADH oxidase N-terminal domain-containing protein</fullName>
    </recommendedName>
</protein>
<evidence type="ECO:0000313" key="12">
    <source>
        <dbReference type="Proteomes" id="UP001157091"/>
    </source>
</evidence>
<dbReference type="PRINTS" id="PR00419">
    <property type="entry name" value="ADXRDTASE"/>
</dbReference>
<evidence type="ECO:0000256" key="2">
    <source>
        <dbReference type="ARBA" id="ARBA00001966"/>
    </source>
</evidence>
<dbReference type="Pfam" id="PF00724">
    <property type="entry name" value="Oxidored_FMN"/>
    <property type="match status" value="1"/>
</dbReference>
<comment type="cofactor">
    <cofactor evidence="1">
        <name>FMN</name>
        <dbReference type="ChEBI" id="CHEBI:58210"/>
    </cofactor>
</comment>
<dbReference type="InterPro" id="IPR051793">
    <property type="entry name" value="NADH:flavin_oxidoreductase"/>
</dbReference>
<organism evidence="11 12">
    <name type="scientific">Luteimicrobium album</name>
    <dbReference type="NCBI Taxonomy" id="1054550"/>
    <lineage>
        <taxon>Bacteria</taxon>
        <taxon>Bacillati</taxon>
        <taxon>Actinomycetota</taxon>
        <taxon>Actinomycetes</taxon>
        <taxon>Micrococcales</taxon>
        <taxon>Luteimicrobium</taxon>
    </lineage>
</organism>
<evidence type="ECO:0000256" key="9">
    <source>
        <dbReference type="SAM" id="MobiDB-lite"/>
    </source>
</evidence>
<evidence type="ECO:0000256" key="8">
    <source>
        <dbReference type="ARBA" id="ARBA00023014"/>
    </source>
</evidence>
<evidence type="ECO:0000259" key="10">
    <source>
        <dbReference type="Pfam" id="PF00724"/>
    </source>
</evidence>
<dbReference type="Gene3D" id="3.40.50.720">
    <property type="entry name" value="NAD(P)-binding Rossmann-like Domain"/>
    <property type="match status" value="1"/>
</dbReference>
<name>A0ABQ6HX75_9MICO</name>
<dbReference type="Gene3D" id="3.20.20.70">
    <property type="entry name" value="Aldolase class I"/>
    <property type="match status" value="1"/>
</dbReference>
<accession>A0ABQ6HX75</accession>
<evidence type="ECO:0000256" key="3">
    <source>
        <dbReference type="ARBA" id="ARBA00022630"/>
    </source>
</evidence>
<dbReference type="PANTHER" id="PTHR42917:SF2">
    <property type="entry name" value="2,4-DIENOYL-COA REDUCTASE [(2E)-ENOYL-COA-PRODUCING]"/>
    <property type="match status" value="1"/>
</dbReference>
<evidence type="ECO:0000256" key="6">
    <source>
        <dbReference type="ARBA" id="ARBA00023002"/>
    </source>
</evidence>
<keyword evidence="12" id="KW-1185">Reference proteome</keyword>
<evidence type="ECO:0000256" key="1">
    <source>
        <dbReference type="ARBA" id="ARBA00001917"/>
    </source>
</evidence>
<keyword evidence="5" id="KW-0479">Metal-binding</keyword>
<feature type="domain" description="NADH:flavin oxidoreductase/NADH oxidase N-terminal" evidence="10">
    <location>
        <begin position="12"/>
        <end position="358"/>
    </location>
</feature>
<sequence>MSADPLPLTRRPWRLGALELPHRVLLGSMHTGLEAAGASAPGAWSAVPDARALAAFYRERVEGGAALVVTGGLAVDGPGRGGADYAVLTEAAVVDAFAAVTGEVHAAGGLVAAQLFHAGRYALLGGVVGASGEPEEAVAPSPVPWRAARGAVPRELTHAEVLATVEHFADAARAAVRAGFDAVEVMASEGYLLNQFCSPLTNLRDDDWGGDAERRRAFPLAVVRAVRAAVGPDVPVLVRVSGDDLMPGSSTPDDVAALVRALVGTVDEPLADAVSVGVGWHESTVPTVQSSVPHGAWIPVAERVATAVRTSARPDVPVIASNRFTDLRDVEAVLARGTVDAVALARPFLADPAVVAKSLAGRFDLVTTCLGCDQACIDRSLVGERVSCLVNPRAGREVELPLPLLWAGAQPWSGSRGVGSPPVAEQAESAPSKQGNHAWSARNPLGRRGGRGLAVVGGGPAGLAAAVDTARRGHPVTLFEARDVLGGSSSSPHACPARRTTRRRWPGSPLSSTSSAPTSGSGCTRGLKTSSGSTASWLPPASGRDGSTPGPAGCPGRTCRTSSTTRPRCATACPPGAWRSSVGEASASTSRRSSSRSTTNARGPRGSPPGSVCRPSAGSSEGRATSAGPRRRPPGSR</sequence>
<gene>
    <name evidence="11" type="ORF">GCM10025864_00630</name>
</gene>
<dbReference type="EMBL" id="BSUK01000001">
    <property type="protein sequence ID" value="GMA22304.1"/>
    <property type="molecule type" value="Genomic_DNA"/>
</dbReference>
<dbReference type="SUPFAM" id="SSF51971">
    <property type="entry name" value="Nucleotide-binding domain"/>
    <property type="match status" value="1"/>
</dbReference>
<dbReference type="SUPFAM" id="SSF51395">
    <property type="entry name" value="FMN-linked oxidoreductases"/>
    <property type="match status" value="1"/>
</dbReference>
<keyword evidence="6" id="KW-0560">Oxidoreductase</keyword>
<evidence type="ECO:0000256" key="5">
    <source>
        <dbReference type="ARBA" id="ARBA00022723"/>
    </source>
</evidence>
<keyword evidence="4" id="KW-0288">FMN</keyword>
<evidence type="ECO:0000313" key="11">
    <source>
        <dbReference type="EMBL" id="GMA22304.1"/>
    </source>
</evidence>
<reference evidence="12" key="1">
    <citation type="journal article" date="2019" name="Int. J. Syst. Evol. Microbiol.">
        <title>The Global Catalogue of Microorganisms (GCM) 10K type strain sequencing project: providing services to taxonomists for standard genome sequencing and annotation.</title>
        <authorList>
            <consortium name="The Broad Institute Genomics Platform"/>
            <consortium name="The Broad Institute Genome Sequencing Center for Infectious Disease"/>
            <person name="Wu L."/>
            <person name="Ma J."/>
        </authorList>
    </citation>
    <scope>NUCLEOTIDE SEQUENCE [LARGE SCALE GENOMIC DNA]</scope>
    <source>
        <strain evidence="12">NBRC 106348</strain>
    </source>
</reference>
<feature type="compositionally biased region" description="Polar residues" evidence="9">
    <location>
        <begin position="527"/>
        <end position="536"/>
    </location>
</feature>
<dbReference type="Pfam" id="PF12831">
    <property type="entry name" value="FAD_oxidored"/>
    <property type="match status" value="1"/>
</dbReference>
<dbReference type="InterPro" id="IPR001155">
    <property type="entry name" value="OxRdtase_FMN_N"/>
</dbReference>
<feature type="compositionally biased region" description="Low complexity" evidence="9">
    <location>
        <begin position="506"/>
        <end position="524"/>
    </location>
</feature>
<keyword evidence="8" id="KW-0411">Iron-sulfur</keyword>
<feature type="compositionally biased region" description="Low complexity" evidence="9">
    <location>
        <begin position="585"/>
        <end position="602"/>
    </location>
</feature>
<keyword evidence="3" id="KW-0285">Flavoprotein</keyword>
<evidence type="ECO:0000256" key="4">
    <source>
        <dbReference type="ARBA" id="ARBA00022643"/>
    </source>
</evidence>
<evidence type="ECO:0000256" key="7">
    <source>
        <dbReference type="ARBA" id="ARBA00023004"/>
    </source>
</evidence>
<feature type="region of interest" description="Disordered" evidence="9">
    <location>
        <begin position="415"/>
        <end position="453"/>
    </location>
</feature>